<gene>
    <name evidence="2" type="ORF">THITE_152002</name>
</gene>
<evidence type="ECO:0000313" key="2">
    <source>
        <dbReference type="EMBL" id="AEO66498.1"/>
    </source>
</evidence>
<dbReference type="EMBL" id="CP003010">
    <property type="protein sequence ID" value="AEO66498.1"/>
    <property type="molecule type" value="Genomic_DNA"/>
</dbReference>
<keyword evidence="1" id="KW-0732">Signal</keyword>
<proteinExistence type="predicted"/>
<accession>G2R101</accession>
<reference evidence="2 3" key="1">
    <citation type="journal article" date="2011" name="Nat. Biotechnol.">
        <title>Comparative genomic analysis of the thermophilic biomass-degrading fungi Myceliophthora thermophila and Thielavia terrestris.</title>
        <authorList>
            <person name="Berka R.M."/>
            <person name="Grigoriev I.V."/>
            <person name="Otillar R."/>
            <person name="Salamov A."/>
            <person name="Grimwood J."/>
            <person name="Reid I."/>
            <person name="Ishmael N."/>
            <person name="John T."/>
            <person name="Darmond C."/>
            <person name="Moisan M.-C."/>
            <person name="Henrissat B."/>
            <person name="Coutinho P.M."/>
            <person name="Lombard V."/>
            <person name="Natvig D.O."/>
            <person name="Lindquist E."/>
            <person name="Schmutz J."/>
            <person name="Lucas S."/>
            <person name="Harris P."/>
            <person name="Powlowski J."/>
            <person name="Bellemare A."/>
            <person name="Taylor D."/>
            <person name="Butler G."/>
            <person name="de Vries R.P."/>
            <person name="Allijn I.E."/>
            <person name="van den Brink J."/>
            <person name="Ushinsky S."/>
            <person name="Storms R."/>
            <person name="Powell A.J."/>
            <person name="Paulsen I.T."/>
            <person name="Elbourne L.D.H."/>
            <person name="Baker S.E."/>
            <person name="Magnuson J."/>
            <person name="LaBoissiere S."/>
            <person name="Clutterbuck A.J."/>
            <person name="Martinez D."/>
            <person name="Wogulis M."/>
            <person name="de Leon A.L."/>
            <person name="Rey M.W."/>
            <person name="Tsang A."/>
        </authorList>
    </citation>
    <scope>NUCLEOTIDE SEQUENCE [LARGE SCALE GENOMIC DNA]</scope>
    <source>
        <strain evidence="3">ATCC 38088 / NRRL 8126</strain>
    </source>
</reference>
<evidence type="ECO:0000256" key="1">
    <source>
        <dbReference type="SAM" id="SignalP"/>
    </source>
</evidence>
<keyword evidence="3" id="KW-1185">Reference proteome</keyword>
<dbReference type="RefSeq" id="XP_003652834.1">
    <property type="nucleotide sequence ID" value="XM_003652786.1"/>
</dbReference>
<evidence type="ECO:0000313" key="3">
    <source>
        <dbReference type="Proteomes" id="UP000008181"/>
    </source>
</evidence>
<dbReference type="AlphaFoldDB" id="G2R101"/>
<name>G2R101_THETT</name>
<dbReference type="GeneID" id="11518466"/>
<dbReference type="KEGG" id="ttt:THITE_152002"/>
<protein>
    <submittedName>
        <fullName evidence="2">Uncharacterized protein</fullName>
    </submittedName>
</protein>
<dbReference type="Proteomes" id="UP000008181">
    <property type="component" value="Chromosome 2"/>
</dbReference>
<sequence length="82" mass="8438">MKVFAVALALFAAVSVASSADERAADLVTGSQLERRGCGPHCGCDNGQCNCAVCDDFGCNRASLSQSPTPELHIDIGHTTGI</sequence>
<feature type="signal peptide" evidence="1">
    <location>
        <begin position="1"/>
        <end position="19"/>
    </location>
</feature>
<feature type="chain" id="PRO_5003436118" evidence="1">
    <location>
        <begin position="20"/>
        <end position="82"/>
    </location>
</feature>
<organism evidence="2 3">
    <name type="scientific">Thermothielavioides terrestris (strain ATCC 38088 / NRRL 8126)</name>
    <name type="common">Thielavia terrestris</name>
    <dbReference type="NCBI Taxonomy" id="578455"/>
    <lineage>
        <taxon>Eukaryota</taxon>
        <taxon>Fungi</taxon>
        <taxon>Dikarya</taxon>
        <taxon>Ascomycota</taxon>
        <taxon>Pezizomycotina</taxon>
        <taxon>Sordariomycetes</taxon>
        <taxon>Sordariomycetidae</taxon>
        <taxon>Sordariales</taxon>
        <taxon>Chaetomiaceae</taxon>
        <taxon>Thermothielavioides</taxon>
        <taxon>Thermothielavioides terrestris</taxon>
    </lineage>
</organism>
<dbReference type="HOGENOM" id="CLU_194746_0_0_1"/>